<keyword evidence="1" id="KW-0614">Plasmid</keyword>
<sequence>MIFLVPIITTIVSGLASGSIDVLTNDQKALT</sequence>
<geneLocation type="plasmid" evidence="1 2">
    <name>pALVIN01</name>
</geneLocation>
<keyword evidence="2" id="KW-1185">Reference proteome</keyword>
<dbReference type="EMBL" id="CP001897">
    <property type="protein sequence ID" value="ADC64039.1"/>
    <property type="molecule type" value="Genomic_DNA"/>
</dbReference>
<gene>
    <name evidence="1" type="ordered locus">Alvin_3141</name>
</gene>
<evidence type="ECO:0000313" key="1">
    <source>
        <dbReference type="EMBL" id="ADC64039.1"/>
    </source>
</evidence>
<organism evidence="1 2">
    <name type="scientific">Allochromatium vinosum (strain ATCC 17899 / DSM 180 / NBRC 103801 / NCIMB 10441 / D)</name>
    <name type="common">Chromatium vinosum</name>
    <dbReference type="NCBI Taxonomy" id="572477"/>
    <lineage>
        <taxon>Bacteria</taxon>
        <taxon>Pseudomonadati</taxon>
        <taxon>Pseudomonadota</taxon>
        <taxon>Gammaproteobacteria</taxon>
        <taxon>Chromatiales</taxon>
        <taxon>Chromatiaceae</taxon>
        <taxon>Allochromatium</taxon>
    </lineage>
</organism>
<dbReference type="KEGG" id="alv:Alvin_3141"/>
<dbReference type="HOGENOM" id="CLU_3394762_0_0_6"/>
<protein>
    <submittedName>
        <fullName evidence="1">Uncharacterized protein</fullName>
    </submittedName>
</protein>
<dbReference type="AlphaFoldDB" id="D3RW27"/>
<name>D3RW27_ALLVD</name>
<reference evidence="1 2" key="1">
    <citation type="journal article" date="2011" name="Stand. Genomic Sci.">
        <title>Complete genome sequence of Allochromatium vinosum DSM 180(T).</title>
        <authorList>
            <person name="Weissgerber T."/>
            <person name="Zigann R."/>
            <person name="Bruce D."/>
            <person name="Chang Y.J."/>
            <person name="Detter J.C."/>
            <person name="Han C."/>
            <person name="Hauser L."/>
            <person name="Jeffries C.D."/>
            <person name="Land M."/>
            <person name="Munk A.C."/>
            <person name="Tapia R."/>
            <person name="Dahl C."/>
        </authorList>
    </citation>
    <scope>NUCLEOTIDE SEQUENCE [LARGE SCALE GENOMIC DNA]</scope>
    <source>
        <strain evidence="2">ATCC 17899 / DSM 180 / NBRC 103801 / NCIMB 10441 / D</strain>
        <plasmid evidence="2">Plasmid pALVIN01</plasmid>
    </source>
</reference>
<accession>D3RW27</accession>
<evidence type="ECO:0000313" key="2">
    <source>
        <dbReference type="Proteomes" id="UP000001441"/>
    </source>
</evidence>
<proteinExistence type="predicted"/>
<dbReference type="Proteomes" id="UP000001441">
    <property type="component" value="Plasmid pALVIN01"/>
</dbReference>